<dbReference type="AlphaFoldDB" id="A0A166WV23"/>
<evidence type="ECO:0008006" key="3">
    <source>
        <dbReference type="Google" id="ProtNLM"/>
    </source>
</evidence>
<reference evidence="1 2" key="1">
    <citation type="journal article" date="2016" name="Mol. Biol. Evol.">
        <title>Comparative Genomics of Early-Diverging Mushroom-Forming Fungi Provides Insights into the Origins of Lignocellulose Decay Capabilities.</title>
        <authorList>
            <person name="Nagy L.G."/>
            <person name="Riley R."/>
            <person name="Tritt A."/>
            <person name="Adam C."/>
            <person name="Daum C."/>
            <person name="Floudas D."/>
            <person name="Sun H."/>
            <person name="Yadav J.S."/>
            <person name="Pangilinan J."/>
            <person name="Larsson K.H."/>
            <person name="Matsuura K."/>
            <person name="Barry K."/>
            <person name="Labutti K."/>
            <person name="Kuo R."/>
            <person name="Ohm R.A."/>
            <person name="Bhattacharya S.S."/>
            <person name="Shirouzu T."/>
            <person name="Yoshinaga Y."/>
            <person name="Martin F.M."/>
            <person name="Grigoriev I.V."/>
            <person name="Hibbett D.S."/>
        </authorList>
    </citation>
    <scope>NUCLEOTIDE SEQUENCE [LARGE SCALE GENOMIC DNA]</scope>
    <source>
        <strain evidence="1 2">CBS 109695</strain>
    </source>
</reference>
<dbReference type="InterPro" id="IPR016181">
    <property type="entry name" value="Acyl_CoA_acyltransferase"/>
</dbReference>
<evidence type="ECO:0000313" key="1">
    <source>
        <dbReference type="EMBL" id="KZP34140.1"/>
    </source>
</evidence>
<dbReference type="InterPro" id="IPR037800">
    <property type="entry name" value="GCN5"/>
</dbReference>
<dbReference type="EMBL" id="KV417480">
    <property type="protein sequence ID" value="KZP34140.1"/>
    <property type="molecule type" value="Genomic_DNA"/>
</dbReference>
<accession>A0A166WV23</accession>
<dbReference type="GO" id="GO:0010484">
    <property type="term" value="F:histone H3 acetyltransferase activity"/>
    <property type="evidence" value="ECO:0007669"/>
    <property type="project" value="TreeGrafter"/>
</dbReference>
<dbReference type="Proteomes" id="UP000076532">
    <property type="component" value="Unassembled WGS sequence"/>
</dbReference>
<protein>
    <recommendedName>
        <fullName evidence="3">N-acetyltransferase domain-containing protein</fullName>
    </recommendedName>
</protein>
<sequence length="103" mass="11585">MLVDHFEAHILNTYPGMLHFLTYADNYAVGYFRKQGFSKEIALDRAIWTGYINDYEGSTIMQCTMVTKVDYLDKANIIARQQDDHPCLGGVGAAQLSSSCNKL</sequence>
<dbReference type="SUPFAM" id="SSF55729">
    <property type="entry name" value="Acyl-CoA N-acyltransferases (Nat)"/>
    <property type="match status" value="1"/>
</dbReference>
<dbReference type="PANTHER" id="PTHR45750">
    <property type="entry name" value="GH11602P"/>
    <property type="match status" value="1"/>
</dbReference>
<dbReference type="OrthoDB" id="5576260at2759"/>
<gene>
    <name evidence="1" type="ORF">FIBSPDRAFT_846242</name>
</gene>
<dbReference type="GO" id="GO:0045944">
    <property type="term" value="P:positive regulation of transcription by RNA polymerase II"/>
    <property type="evidence" value="ECO:0007669"/>
    <property type="project" value="TreeGrafter"/>
</dbReference>
<proteinExistence type="predicted"/>
<name>A0A166WV23_9AGAM</name>
<keyword evidence="2" id="KW-1185">Reference proteome</keyword>
<dbReference type="STRING" id="436010.A0A166WV23"/>
<dbReference type="Gene3D" id="3.40.630.30">
    <property type="match status" value="1"/>
</dbReference>
<dbReference type="PANTHER" id="PTHR45750:SF3">
    <property type="entry name" value="HISTONE ACETYLTRANSFERASE"/>
    <property type="match status" value="1"/>
</dbReference>
<evidence type="ECO:0000313" key="2">
    <source>
        <dbReference type="Proteomes" id="UP000076532"/>
    </source>
</evidence>
<dbReference type="GO" id="GO:0000123">
    <property type="term" value="C:histone acetyltransferase complex"/>
    <property type="evidence" value="ECO:0007669"/>
    <property type="project" value="TreeGrafter"/>
</dbReference>
<organism evidence="1 2">
    <name type="scientific">Athelia psychrophila</name>
    <dbReference type="NCBI Taxonomy" id="1759441"/>
    <lineage>
        <taxon>Eukaryota</taxon>
        <taxon>Fungi</taxon>
        <taxon>Dikarya</taxon>
        <taxon>Basidiomycota</taxon>
        <taxon>Agaricomycotina</taxon>
        <taxon>Agaricomycetes</taxon>
        <taxon>Agaricomycetidae</taxon>
        <taxon>Atheliales</taxon>
        <taxon>Atheliaceae</taxon>
        <taxon>Athelia</taxon>
    </lineage>
</organism>